<reference evidence="7" key="2">
    <citation type="journal article" date="2023" name="IMA Fungus">
        <title>Comparative genomic study of the Penicillium genus elucidates a diverse pangenome and 15 lateral gene transfer events.</title>
        <authorList>
            <person name="Petersen C."/>
            <person name="Sorensen T."/>
            <person name="Nielsen M.R."/>
            <person name="Sondergaard T.E."/>
            <person name="Sorensen J.L."/>
            <person name="Fitzpatrick D.A."/>
            <person name="Frisvad J.C."/>
            <person name="Nielsen K.L."/>
        </authorList>
    </citation>
    <scope>NUCLEOTIDE SEQUENCE</scope>
    <source>
        <strain evidence="7">IBT 26290</strain>
    </source>
</reference>
<dbReference type="InterPro" id="IPR036188">
    <property type="entry name" value="FAD/NAD-bd_sf"/>
</dbReference>
<name>A0A9W9I581_9EURO</name>
<dbReference type="AlphaFoldDB" id="A0A9W9I581"/>
<evidence type="ECO:0000256" key="3">
    <source>
        <dbReference type="ARBA" id="ARBA00022827"/>
    </source>
</evidence>
<protein>
    <recommendedName>
        <fullName evidence="6">FAD-binding domain-containing protein</fullName>
    </recommendedName>
</protein>
<keyword evidence="2" id="KW-0285">Flavoprotein</keyword>
<evidence type="ECO:0000256" key="1">
    <source>
        <dbReference type="ARBA" id="ARBA00007992"/>
    </source>
</evidence>
<dbReference type="RefSeq" id="XP_056544566.1">
    <property type="nucleotide sequence ID" value="XM_056685824.1"/>
</dbReference>
<dbReference type="GeneID" id="81425000"/>
<comment type="caution">
    <text evidence="7">The sequence shown here is derived from an EMBL/GenBank/DDBJ whole genome shotgun (WGS) entry which is preliminary data.</text>
</comment>
<proteinExistence type="inferred from homology"/>
<dbReference type="PRINTS" id="PR00420">
    <property type="entry name" value="RNGMNOXGNASE"/>
</dbReference>
<accession>A0A9W9I581</accession>
<dbReference type="Gene3D" id="3.50.50.60">
    <property type="entry name" value="FAD/NAD(P)-binding domain"/>
    <property type="match status" value="1"/>
</dbReference>
<dbReference type="Proteomes" id="UP001149163">
    <property type="component" value="Unassembled WGS sequence"/>
</dbReference>
<keyword evidence="4" id="KW-0560">Oxidoreductase</keyword>
<evidence type="ECO:0000256" key="5">
    <source>
        <dbReference type="ARBA" id="ARBA00023033"/>
    </source>
</evidence>
<dbReference type="PANTHER" id="PTHR13789:SF309">
    <property type="entry name" value="PUTATIVE (AFU_ORTHOLOGUE AFUA_6G14510)-RELATED"/>
    <property type="match status" value="1"/>
</dbReference>
<dbReference type="PANTHER" id="PTHR13789">
    <property type="entry name" value="MONOOXYGENASE"/>
    <property type="match status" value="1"/>
</dbReference>
<dbReference type="GO" id="GO:0071949">
    <property type="term" value="F:FAD binding"/>
    <property type="evidence" value="ECO:0007669"/>
    <property type="project" value="InterPro"/>
</dbReference>
<dbReference type="SUPFAM" id="SSF51905">
    <property type="entry name" value="FAD/NAD(P)-binding domain"/>
    <property type="match status" value="1"/>
</dbReference>
<dbReference type="InterPro" id="IPR002938">
    <property type="entry name" value="FAD-bd"/>
</dbReference>
<dbReference type="EMBL" id="JAPQKN010000002">
    <property type="protein sequence ID" value="KAJ5168105.1"/>
    <property type="molecule type" value="Genomic_DNA"/>
</dbReference>
<dbReference type="InterPro" id="IPR050493">
    <property type="entry name" value="FAD-dep_Monooxygenase_BioMet"/>
</dbReference>
<evidence type="ECO:0000259" key="6">
    <source>
        <dbReference type="Pfam" id="PF01494"/>
    </source>
</evidence>
<dbReference type="GO" id="GO:0004497">
    <property type="term" value="F:monooxygenase activity"/>
    <property type="evidence" value="ECO:0007669"/>
    <property type="project" value="UniProtKB-KW"/>
</dbReference>
<sequence length="441" mass="49110">MTTPFPNIIIIGGGICGLASAISIAQAFSSHEANPQITIYELRDAPSTFGGPVNLTPKAVRCLDKLGVFDELKAMRAGCEVDSIEIISMRTGGQLSVIDYAGPDRRGLGGYKGWRVMRYELLCAMLRVAERLPTVAIRYGKKLTRVEELPDKVHVYFEDGGMETGDVVLGCDGIHSSVRSLVVEADRKPYYSGWAAAYGFAKGTAVFGEDEKPFFTDTALVMSRYGSALTTFCDHDRSMIYAVLLMEMEEQGSREGWKSIGKDQERVRNEGARRTQQSPIPKIGQLIEKVEDWTLYPIYVLPPHGRWSTDRILLLGDAAHAVCLFSCLLAPGPCTYLILQMPPKGESIGHALEDAVKFSLILARFHREPPKAAFDFFENLQRKKTEDMYKVASTGWMSNRDIGAIGSRLLEWFTPLFLWWTRESSEKDLLADPTDIPFPST</sequence>
<dbReference type="Pfam" id="PF01494">
    <property type="entry name" value="FAD_binding_3"/>
    <property type="match status" value="1"/>
</dbReference>
<comment type="similarity">
    <text evidence="1">Belongs to the paxM FAD-dependent monooxygenase family.</text>
</comment>
<reference evidence="7" key="1">
    <citation type="submission" date="2022-11" db="EMBL/GenBank/DDBJ databases">
        <authorList>
            <person name="Petersen C."/>
        </authorList>
    </citation>
    <scope>NUCLEOTIDE SEQUENCE</scope>
    <source>
        <strain evidence="7">IBT 26290</strain>
    </source>
</reference>
<evidence type="ECO:0000313" key="8">
    <source>
        <dbReference type="Proteomes" id="UP001149163"/>
    </source>
</evidence>
<organism evidence="7 8">
    <name type="scientific">Penicillium canariense</name>
    <dbReference type="NCBI Taxonomy" id="189055"/>
    <lineage>
        <taxon>Eukaryota</taxon>
        <taxon>Fungi</taxon>
        <taxon>Dikarya</taxon>
        <taxon>Ascomycota</taxon>
        <taxon>Pezizomycotina</taxon>
        <taxon>Eurotiomycetes</taxon>
        <taxon>Eurotiomycetidae</taxon>
        <taxon>Eurotiales</taxon>
        <taxon>Aspergillaceae</taxon>
        <taxon>Penicillium</taxon>
    </lineage>
</organism>
<dbReference type="OrthoDB" id="16820at2759"/>
<keyword evidence="3" id="KW-0274">FAD</keyword>
<evidence type="ECO:0000313" key="7">
    <source>
        <dbReference type="EMBL" id="KAJ5168105.1"/>
    </source>
</evidence>
<evidence type="ECO:0000256" key="4">
    <source>
        <dbReference type="ARBA" id="ARBA00023002"/>
    </source>
</evidence>
<keyword evidence="8" id="KW-1185">Reference proteome</keyword>
<keyword evidence="5" id="KW-0503">Monooxygenase</keyword>
<evidence type="ECO:0000256" key="2">
    <source>
        <dbReference type="ARBA" id="ARBA00022630"/>
    </source>
</evidence>
<feature type="domain" description="FAD-binding" evidence="6">
    <location>
        <begin position="8"/>
        <end position="322"/>
    </location>
</feature>
<gene>
    <name evidence="7" type="ORF">N7482_003699</name>
</gene>